<dbReference type="PANTHER" id="PTHR12603:SF0">
    <property type="entry name" value="CCR4-NOT TRANSCRIPTION COMPLEX SUBUNIT 4"/>
    <property type="match status" value="1"/>
</dbReference>
<protein>
    <recommendedName>
        <fullName evidence="3">RING-type domain-containing protein</fullName>
    </recommendedName>
</protein>
<evidence type="ECO:0000259" key="3">
    <source>
        <dbReference type="PROSITE" id="PS50089"/>
    </source>
</evidence>
<keyword evidence="5" id="KW-1185">Reference proteome</keyword>
<name>A0AAD4TEU1_9MAGN</name>
<dbReference type="InterPro" id="IPR001841">
    <property type="entry name" value="Znf_RING"/>
</dbReference>
<dbReference type="GO" id="GO:0008270">
    <property type="term" value="F:zinc ion binding"/>
    <property type="evidence" value="ECO:0007669"/>
    <property type="project" value="UniProtKB-KW"/>
</dbReference>
<feature type="domain" description="RING-type" evidence="3">
    <location>
        <begin position="255"/>
        <end position="297"/>
    </location>
</feature>
<dbReference type="CDD" id="cd16618">
    <property type="entry name" value="mRING-HC-C4C4_CNOT4"/>
    <property type="match status" value="1"/>
</dbReference>
<sequence>MSSESTMNASAPALPKDFGKKKKGNRLAKLKQCKLDAKREQWLSQGKSKVKNGTLPSPVINQNHEKEETSSKNSETRSRGGEDSSLHDSDLEFLTYSPTNSSVSGSKDSRKNLHIGGSSSSSSCGSCSVSVSDDEDVRGEDDDDDGCLDDWEAIADALTAEDLKVQNPSLELPSGSADDLGKECGVGALKPDCSEKISQKVVTNCRAWRSDDVFRPQSLPNLTKQYSFPMNSERHFGRGGTNQGCHGISSQPSSCPICYEDLDLTDTSFIPCLCGFHLCLFCHKRILEADGRCPGCRKQYDSGNGENGIGGGAQKFRLARSCSMTGA</sequence>
<evidence type="ECO:0000256" key="2">
    <source>
        <dbReference type="SAM" id="MobiDB-lite"/>
    </source>
</evidence>
<dbReference type="GO" id="GO:0016567">
    <property type="term" value="P:protein ubiquitination"/>
    <property type="evidence" value="ECO:0007669"/>
    <property type="project" value="TreeGrafter"/>
</dbReference>
<dbReference type="GO" id="GO:0004842">
    <property type="term" value="F:ubiquitin-protein transferase activity"/>
    <property type="evidence" value="ECO:0007669"/>
    <property type="project" value="InterPro"/>
</dbReference>
<dbReference type="InterPro" id="IPR039780">
    <property type="entry name" value="Mot2"/>
</dbReference>
<dbReference type="SUPFAM" id="SSF57850">
    <property type="entry name" value="RING/U-box"/>
    <property type="match status" value="1"/>
</dbReference>
<gene>
    <name evidence="4" type="ORF">MKW98_017871</name>
</gene>
<reference evidence="4" key="1">
    <citation type="submission" date="2022-04" db="EMBL/GenBank/DDBJ databases">
        <title>A functionally conserved STORR gene fusion in Papaver species that diverged 16.8 million years ago.</title>
        <authorList>
            <person name="Catania T."/>
        </authorList>
    </citation>
    <scope>NUCLEOTIDE SEQUENCE</scope>
    <source>
        <strain evidence="4">S-188037</strain>
    </source>
</reference>
<feature type="compositionally biased region" description="Low complexity" evidence="2">
    <location>
        <begin position="116"/>
        <end position="131"/>
    </location>
</feature>
<dbReference type="InterPro" id="IPR013083">
    <property type="entry name" value="Znf_RING/FYVE/PHD"/>
</dbReference>
<dbReference type="Proteomes" id="UP001202328">
    <property type="component" value="Unassembled WGS sequence"/>
</dbReference>
<evidence type="ECO:0000313" key="4">
    <source>
        <dbReference type="EMBL" id="KAI3954047.1"/>
    </source>
</evidence>
<keyword evidence="1" id="KW-0862">Zinc</keyword>
<feature type="compositionally biased region" description="Acidic residues" evidence="2">
    <location>
        <begin position="132"/>
        <end position="146"/>
    </location>
</feature>
<dbReference type="AlphaFoldDB" id="A0AAD4TEU1"/>
<dbReference type="InterPro" id="IPR039515">
    <property type="entry name" value="NOT4_mRING-HC-C4C4"/>
</dbReference>
<evidence type="ECO:0000313" key="5">
    <source>
        <dbReference type="Proteomes" id="UP001202328"/>
    </source>
</evidence>
<keyword evidence="1" id="KW-0479">Metal-binding</keyword>
<feature type="region of interest" description="Disordered" evidence="2">
    <location>
        <begin position="1"/>
        <end position="146"/>
    </location>
</feature>
<dbReference type="FunFam" id="3.30.40.10:FF:000383">
    <property type="entry name" value="RING/U-box superfamily protein"/>
    <property type="match status" value="1"/>
</dbReference>
<dbReference type="PANTHER" id="PTHR12603">
    <property type="entry name" value="CCR4-NOT TRANSCRIPTION COMPLEX RELATED"/>
    <property type="match status" value="1"/>
</dbReference>
<keyword evidence="1" id="KW-0863">Zinc-finger</keyword>
<accession>A0AAD4TEU1</accession>
<dbReference type="PROSITE" id="PS50089">
    <property type="entry name" value="ZF_RING_2"/>
    <property type="match status" value="1"/>
</dbReference>
<comment type="caution">
    <text evidence="4">The sequence shown here is derived from an EMBL/GenBank/DDBJ whole genome shotgun (WGS) entry which is preliminary data.</text>
</comment>
<dbReference type="EMBL" id="JAJJMB010002020">
    <property type="protein sequence ID" value="KAI3954047.1"/>
    <property type="molecule type" value="Genomic_DNA"/>
</dbReference>
<feature type="compositionally biased region" description="Basic residues" evidence="2">
    <location>
        <begin position="19"/>
        <end position="32"/>
    </location>
</feature>
<proteinExistence type="predicted"/>
<dbReference type="Gene3D" id="3.30.40.10">
    <property type="entry name" value="Zinc/RING finger domain, C3HC4 (zinc finger)"/>
    <property type="match status" value="1"/>
</dbReference>
<feature type="compositionally biased region" description="Polar residues" evidence="2">
    <location>
        <begin position="96"/>
        <end position="106"/>
    </location>
</feature>
<organism evidence="4 5">
    <name type="scientific">Papaver atlanticum</name>
    <dbReference type="NCBI Taxonomy" id="357466"/>
    <lineage>
        <taxon>Eukaryota</taxon>
        <taxon>Viridiplantae</taxon>
        <taxon>Streptophyta</taxon>
        <taxon>Embryophyta</taxon>
        <taxon>Tracheophyta</taxon>
        <taxon>Spermatophyta</taxon>
        <taxon>Magnoliopsida</taxon>
        <taxon>Ranunculales</taxon>
        <taxon>Papaveraceae</taxon>
        <taxon>Papaveroideae</taxon>
        <taxon>Papaver</taxon>
    </lineage>
</organism>
<dbReference type="GO" id="GO:0030014">
    <property type="term" value="C:CCR4-NOT complex"/>
    <property type="evidence" value="ECO:0007669"/>
    <property type="project" value="InterPro"/>
</dbReference>
<dbReference type="Pfam" id="PF14570">
    <property type="entry name" value="zf-RING_4"/>
    <property type="match status" value="1"/>
</dbReference>
<evidence type="ECO:0000256" key="1">
    <source>
        <dbReference type="PROSITE-ProRule" id="PRU00175"/>
    </source>
</evidence>
<feature type="compositionally biased region" description="Basic and acidic residues" evidence="2">
    <location>
        <begin position="63"/>
        <end position="90"/>
    </location>
</feature>